<feature type="transmembrane region" description="Helical" evidence="9">
    <location>
        <begin position="123"/>
        <end position="140"/>
    </location>
</feature>
<feature type="transmembrane region" description="Helical" evidence="9">
    <location>
        <begin position="99"/>
        <end position="116"/>
    </location>
</feature>
<dbReference type="GO" id="GO:0046983">
    <property type="term" value="F:protein dimerization activity"/>
    <property type="evidence" value="ECO:0007669"/>
    <property type="project" value="InterPro"/>
</dbReference>
<evidence type="ECO:0000313" key="11">
    <source>
        <dbReference type="EMBL" id="TSI17792.1"/>
    </source>
</evidence>
<evidence type="ECO:0000259" key="10">
    <source>
        <dbReference type="Pfam" id="PF07730"/>
    </source>
</evidence>
<dbReference type="Proteomes" id="UP000316406">
    <property type="component" value="Unassembled WGS sequence"/>
</dbReference>
<comment type="caution">
    <text evidence="11">The sequence shown here is derived from an EMBL/GenBank/DDBJ whole genome shotgun (WGS) entry which is preliminary data.</text>
</comment>
<keyword evidence="5" id="KW-0547">Nucleotide-binding</keyword>
<dbReference type="GO" id="GO:0016020">
    <property type="term" value="C:membrane"/>
    <property type="evidence" value="ECO:0007669"/>
    <property type="project" value="InterPro"/>
</dbReference>
<dbReference type="InterPro" id="IPR011712">
    <property type="entry name" value="Sig_transdc_His_kin_sub3_dim/P"/>
</dbReference>
<dbReference type="PROSITE" id="PS51257">
    <property type="entry name" value="PROKAR_LIPOPROTEIN"/>
    <property type="match status" value="1"/>
</dbReference>
<dbReference type="Pfam" id="PF07730">
    <property type="entry name" value="HisKA_3"/>
    <property type="match status" value="1"/>
</dbReference>
<evidence type="ECO:0000256" key="6">
    <source>
        <dbReference type="ARBA" id="ARBA00022777"/>
    </source>
</evidence>
<keyword evidence="3" id="KW-0597">Phosphoprotein</keyword>
<evidence type="ECO:0000256" key="9">
    <source>
        <dbReference type="SAM" id="Phobius"/>
    </source>
</evidence>
<dbReference type="PANTHER" id="PTHR24421:SF10">
    <property type="entry name" value="NITRATE_NITRITE SENSOR PROTEIN NARQ"/>
    <property type="match status" value="1"/>
</dbReference>
<dbReference type="AlphaFoldDB" id="A0A556CK30"/>
<gene>
    <name evidence="11" type="ORF">FO013_06255</name>
</gene>
<feature type="transmembrane region" description="Helical" evidence="9">
    <location>
        <begin position="146"/>
        <end position="163"/>
    </location>
</feature>
<protein>
    <recommendedName>
        <fullName evidence="2">histidine kinase</fullName>
        <ecNumber evidence="2">2.7.13.3</ecNumber>
    </recommendedName>
</protein>
<keyword evidence="8" id="KW-0902">Two-component regulatory system</keyword>
<dbReference type="GO" id="GO:0005524">
    <property type="term" value="F:ATP binding"/>
    <property type="evidence" value="ECO:0007669"/>
    <property type="project" value="UniProtKB-KW"/>
</dbReference>
<dbReference type="Gene3D" id="1.20.5.1930">
    <property type="match status" value="1"/>
</dbReference>
<keyword evidence="9" id="KW-1133">Transmembrane helix</keyword>
<evidence type="ECO:0000256" key="4">
    <source>
        <dbReference type="ARBA" id="ARBA00022679"/>
    </source>
</evidence>
<evidence type="ECO:0000256" key="3">
    <source>
        <dbReference type="ARBA" id="ARBA00022553"/>
    </source>
</evidence>
<dbReference type="EMBL" id="VLTK01000003">
    <property type="protein sequence ID" value="TSI17792.1"/>
    <property type="molecule type" value="Genomic_DNA"/>
</dbReference>
<comment type="catalytic activity">
    <reaction evidence="1">
        <text>ATP + protein L-histidine = ADP + protein N-phospho-L-histidine.</text>
        <dbReference type="EC" id="2.7.13.3"/>
    </reaction>
</comment>
<sequence>MSDCKRTRATCPASPSVEPAGVTTFVGFGSCTLDRRPRSSQRLLARLETNPTYFRRCPGAQDARIIANVSERWTLSAACLAAVASALVGGLLFDELGPGQAVLGLVIQLIATAIVLRWRAAVVPAWCLTVVTATLAYAPIDWQRAFESQVTVWVPIMAAYAAARLIGRARNRTDVISGGIALLTWLMIMINGGPPELLASMGAAAPLLAGISFALWQRLRLAREDRLAQMAREREMAARERIALERSRMAADLHDLVTHEMVRVVLQARRLGDGGHGRDVEVASDEIAETASQALSQMRDFLSAVREGEDRHTPTEESTAEHFADELDALIAKQRSTGQQVHLINDAPADLQLTETVSRCFLRAAQEGLVNAAKHASGVEASVTFYEHENGHALLLTNSVPVVADNDELAGSGSGTGLRGIASRVRLLGGTMTARELDGQFCLRVAFPAAETSVEGPKQSVAGVPQSLTP</sequence>
<dbReference type="InterPro" id="IPR050482">
    <property type="entry name" value="Sensor_HK_TwoCompSys"/>
</dbReference>
<dbReference type="CDD" id="cd16917">
    <property type="entry name" value="HATPase_UhpB-NarQ-NarX-like"/>
    <property type="match status" value="1"/>
</dbReference>
<organism evidence="11 12">
    <name type="scientific">Brevibacterium aurantiacum</name>
    <dbReference type="NCBI Taxonomy" id="273384"/>
    <lineage>
        <taxon>Bacteria</taxon>
        <taxon>Bacillati</taxon>
        <taxon>Actinomycetota</taxon>
        <taxon>Actinomycetes</taxon>
        <taxon>Micrococcales</taxon>
        <taxon>Brevibacteriaceae</taxon>
        <taxon>Brevibacterium</taxon>
    </lineage>
</organism>
<proteinExistence type="predicted"/>
<keyword evidence="9" id="KW-0472">Membrane</keyword>
<dbReference type="OrthoDB" id="227596at2"/>
<dbReference type="PANTHER" id="PTHR24421">
    <property type="entry name" value="NITRATE/NITRITE SENSOR PROTEIN NARX-RELATED"/>
    <property type="match status" value="1"/>
</dbReference>
<accession>A0A556CK30</accession>
<keyword evidence="12" id="KW-1185">Reference proteome</keyword>
<evidence type="ECO:0000256" key="8">
    <source>
        <dbReference type="ARBA" id="ARBA00023012"/>
    </source>
</evidence>
<evidence type="ECO:0000256" key="7">
    <source>
        <dbReference type="ARBA" id="ARBA00022840"/>
    </source>
</evidence>
<feature type="transmembrane region" description="Helical" evidence="9">
    <location>
        <begin position="73"/>
        <end position="93"/>
    </location>
</feature>
<keyword evidence="6" id="KW-0418">Kinase</keyword>
<dbReference type="EC" id="2.7.13.3" evidence="2"/>
<dbReference type="Gene3D" id="3.30.565.10">
    <property type="entry name" value="Histidine kinase-like ATPase, C-terminal domain"/>
    <property type="match status" value="1"/>
</dbReference>
<feature type="transmembrane region" description="Helical" evidence="9">
    <location>
        <begin position="197"/>
        <end position="216"/>
    </location>
</feature>
<dbReference type="GO" id="GO:0000155">
    <property type="term" value="F:phosphorelay sensor kinase activity"/>
    <property type="evidence" value="ECO:0007669"/>
    <property type="project" value="InterPro"/>
</dbReference>
<reference evidence="11 12" key="1">
    <citation type="submission" date="2019-07" db="EMBL/GenBank/DDBJ databases">
        <title>Draft genome sequence of Brevibacterium aurantiacum XU54 isolated from Xinjiang China.</title>
        <authorList>
            <person name="Xu X."/>
        </authorList>
    </citation>
    <scope>NUCLEOTIDE SEQUENCE [LARGE SCALE GENOMIC DNA]</scope>
    <source>
        <strain evidence="11 12">XU54</strain>
    </source>
</reference>
<name>A0A556CK30_BREAU</name>
<evidence type="ECO:0000313" key="12">
    <source>
        <dbReference type="Proteomes" id="UP000316406"/>
    </source>
</evidence>
<keyword evidence="9" id="KW-0812">Transmembrane</keyword>
<feature type="transmembrane region" description="Helical" evidence="9">
    <location>
        <begin position="175"/>
        <end position="191"/>
    </location>
</feature>
<dbReference type="InterPro" id="IPR036890">
    <property type="entry name" value="HATPase_C_sf"/>
</dbReference>
<keyword evidence="4" id="KW-0808">Transferase</keyword>
<dbReference type="SUPFAM" id="SSF55874">
    <property type="entry name" value="ATPase domain of HSP90 chaperone/DNA topoisomerase II/histidine kinase"/>
    <property type="match status" value="1"/>
</dbReference>
<evidence type="ECO:0000256" key="5">
    <source>
        <dbReference type="ARBA" id="ARBA00022741"/>
    </source>
</evidence>
<evidence type="ECO:0000256" key="2">
    <source>
        <dbReference type="ARBA" id="ARBA00012438"/>
    </source>
</evidence>
<feature type="domain" description="Signal transduction histidine kinase subgroup 3 dimerisation and phosphoacceptor" evidence="10">
    <location>
        <begin position="245"/>
        <end position="309"/>
    </location>
</feature>
<evidence type="ECO:0000256" key="1">
    <source>
        <dbReference type="ARBA" id="ARBA00000085"/>
    </source>
</evidence>
<keyword evidence="7" id="KW-0067">ATP-binding</keyword>